<gene>
    <name evidence="1" type="ORF">METZ01_LOCUS205436</name>
</gene>
<dbReference type="Gene3D" id="3.30.565.10">
    <property type="entry name" value="Histidine kinase-like ATPase, C-terminal domain"/>
    <property type="match status" value="1"/>
</dbReference>
<accession>A0A382EQI1</accession>
<evidence type="ECO:0000313" key="1">
    <source>
        <dbReference type="EMBL" id="SVB52582.1"/>
    </source>
</evidence>
<dbReference type="EMBL" id="UINC01045613">
    <property type="protein sequence ID" value="SVB52582.1"/>
    <property type="molecule type" value="Genomic_DNA"/>
</dbReference>
<dbReference type="AlphaFoldDB" id="A0A382EQI1"/>
<dbReference type="InterPro" id="IPR036890">
    <property type="entry name" value="HATPase_C_sf"/>
</dbReference>
<reference evidence="1" key="1">
    <citation type="submission" date="2018-05" db="EMBL/GenBank/DDBJ databases">
        <authorList>
            <person name="Lanie J.A."/>
            <person name="Ng W.-L."/>
            <person name="Kazmierczak K.M."/>
            <person name="Andrzejewski T.M."/>
            <person name="Davidsen T.M."/>
            <person name="Wayne K.J."/>
            <person name="Tettelin H."/>
            <person name="Glass J.I."/>
            <person name="Rusch D."/>
            <person name="Podicherti R."/>
            <person name="Tsui H.-C.T."/>
            <person name="Winkler M.E."/>
        </authorList>
    </citation>
    <scope>NUCLEOTIDE SEQUENCE</scope>
</reference>
<organism evidence="1">
    <name type="scientific">marine metagenome</name>
    <dbReference type="NCBI Taxonomy" id="408172"/>
    <lineage>
        <taxon>unclassified sequences</taxon>
        <taxon>metagenomes</taxon>
        <taxon>ecological metagenomes</taxon>
    </lineage>
</organism>
<protein>
    <submittedName>
        <fullName evidence="1">Uncharacterized protein</fullName>
    </submittedName>
</protein>
<proteinExistence type="predicted"/>
<name>A0A382EQI1_9ZZZZ</name>
<sequence>MVKSYTAKDITVLEGLEPVRRRPGMY</sequence>
<feature type="non-terminal residue" evidence="1">
    <location>
        <position position="26"/>
    </location>
</feature>